<organism evidence="2 3">
    <name type="scientific">Phanerochaete sordida</name>
    <dbReference type="NCBI Taxonomy" id="48140"/>
    <lineage>
        <taxon>Eukaryota</taxon>
        <taxon>Fungi</taxon>
        <taxon>Dikarya</taxon>
        <taxon>Basidiomycota</taxon>
        <taxon>Agaricomycotina</taxon>
        <taxon>Agaricomycetes</taxon>
        <taxon>Polyporales</taxon>
        <taxon>Phanerochaetaceae</taxon>
        <taxon>Phanerochaete</taxon>
    </lineage>
</organism>
<dbReference type="InterPro" id="IPR036047">
    <property type="entry name" value="F-box-like_dom_sf"/>
</dbReference>
<name>A0A9P3FXN1_9APHY</name>
<dbReference type="InterPro" id="IPR001810">
    <property type="entry name" value="F-box_dom"/>
</dbReference>
<dbReference type="SUPFAM" id="SSF81383">
    <property type="entry name" value="F-box domain"/>
    <property type="match status" value="1"/>
</dbReference>
<reference evidence="2 3" key="1">
    <citation type="submission" date="2021-08" db="EMBL/GenBank/DDBJ databases">
        <title>Draft Genome Sequence of Phanerochaete sordida strain YK-624.</title>
        <authorList>
            <person name="Mori T."/>
            <person name="Dohra H."/>
            <person name="Suzuki T."/>
            <person name="Kawagishi H."/>
            <person name="Hirai H."/>
        </authorList>
    </citation>
    <scope>NUCLEOTIDE SEQUENCE [LARGE SCALE GENOMIC DNA]</scope>
    <source>
        <strain evidence="2 3">YK-624</strain>
    </source>
</reference>
<proteinExistence type="predicted"/>
<dbReference type="AlphaFoldDB" id="A0A9P3FXN1"/>
<feature type="domain" description="F-box" evidence="1">
    <location>
        <begin position="13"/>
        <end position="49"/>
    </location>
</feature>
<comment type="caution">
    <text evidence="2">The sequence shown here is derived from an EMBL/GenBank/DDBJ whole genome shotgun (WGS) entry which is preliminary data.</text>
</comment>
<dbReference type="Proteomes" id="UP000703269">
    <property type="component" value="Unassembled WGS sequence"/>
</dbReference>
<protein>
    <submittedName>
        <fullName evidence="2">F-box protein</fullName>
    </submittedName>
</protein>
<dbReference type="OrthoDB" id="2921803at2759"/>
<evidence type="ECO:0000313" key="3">
    <source>
        <dbReference type="Proteomes" id="UP000703269"/>
    </source>
</evidence>
<accession>A0A9P3FXN1</accession>
<dbReference type="EMBL" id="BPQB01000001">
    <property type="protein sequence ID" value="GJE84135.1"/>
    <property type="molecule type" value="Genomic_DNA"/>
</dbReference>
<keyword evidence="3" id="KW-1185">Reference proteome</keyword>
<evidence type="ECO:0000313" key="2">
    <source>
        <dbReference type="EMBL" id="GJE84135.1"/>
    </source>
</evidence>
<gene>
    <name evidence="2" type="ORF">PsYK624_002110</name>
</gene>
<dbReference type="Pfam" id="PF00646">
    <property type="entry name" value="F-box"/>
    <property type="match status" value="1"/>
</dbReference>
<sequence length="426" mass="48419">MSTLNLPDESEPLQLPPELVTIVLEHLDGENLKQDLFSCSLVSKDWYYATRPMLFPELTFAVRARSELHSELAQRNGHGPLDDLLQFFEQSPHISRYVEKLRIDAPVDDLSPPDITTYPDVHPTTLGRILRLLPRLTVLEFHDVVFHPEFYEAWKQDERTFDGDLSRVTVSFGTRAADIDSLDEALHLLELFAGNIQELCLSTIYAVQTRKPTVLQLQRLRVAALIIDEVTDIGPIVRAVQLSPSVWSKTLQSIYLSWINMKDLFGAEGLLEDVKPYLKHFGCNLFPLLDSKPADQALFRILDFSDYDSLETLTLGLVLMQNASWNENIWRDVCRLLRSLPASRAAVLDVTFELCTDRLDYGKHIALDSSWSALDATLAGRCRSVRLFPSRKSYYTPATHPFNANMRKYIAEALPGLATAKVLRFE</sequence>
<evidence type="ECO:0000259" key="1">
    <source>
        <dbReference type="Pfam" id="PF00646"/>
    </source>
</evidence>